<evidence type="ECO:0000313" key="2">
    <source>
        <dbReference type="EMBL" id="PKD44205.1"/>
    </source>
</evidence>
<protein>
    <submittedName>
        <fullName evidence="2">DUF3341 domain-containing protein</fullName>
    </submittedName>
</protein>
<keyword evidence="1" id="KW-0472">Membrane</keyword>
<keyword evidence="1" id="KW-1133">Transmembrane helix</keyword>
<dbReference type="Proteomes" id="UP000233398">
    <property type="component" value="Unassembled WGS sequence"/>
</dbReference>
<accession>A0A2N0VJ29</accession>
<reference evidence="2 3" key="1">
    <citation type="submission" date="2017-11" db="EMBL/GenBank/DDBJ databases">
        <title>Rhodohalobacter 15182 sp. nov., isolated from a salt lake.</title>
        <authorList>
            <person name="Han S."/>
        </authorList>
    </citation>
    <scope>NUCLEOTIDE SEQUENCE [LARGE SCALE GENOMIC DNA]</scope>
    <source>
        <strain evidence="2 3">15182</strain>
    </source>
</reference>
<dbReference type="PANTHER" id="PTHR40394">
    <property type="entry name" value="LIPOPROTEIN-RELATED"/>
    <property type="match status" value="1"/>
</dbReference>
<dbReference type="AlphaFoldDB" id="A0A2N0VJ29"/>
<organism evidence="2 3">
    <name type="scientific">Rhodohalobacter barkolensis</name>
    <dbReference type="NCBI Taxonomy" id="2053187"/>
    <lineage>
        <taxon>Bacteria</taxon>
        <taxon>Pseudomonadati</taxon>
        <taxon>Balneolota</taxon>
        <taxon>Balneolia</taxon>
        <taxon>Balneolales</taxon>
        <taxon>Balneolaceae</taxon>
        <taxon>Rhodohalobacter</taxon>
    </lineage>
</organism>
<keyword evidence="3" id="KW-1185">Reference proteome</keyword>
<gene>
    <name evidence="2" type="ORF">CWD77_01685</name>
</gene>
<feature type="transmembrane region" description="Helical" evidence="1">
    <location>
        <begin position="101"/>
        <end position="125"/>
    </location>
</feature>
<dbReference type="Pfam" id="PF11821">
    <property type="entry name" value="ActD"/>
    <property type="match status" value="1"/>
</dbReference>
<keyword evidence="1" id="KW-0812">Transmembrane</keyword>
<dbReference type="RefSeq" id="WP_101071495.1">
    <property type="nucleotide sequence ID" value="NZ_PISP01000001.1"/>
</dbReference>
<dbReference type="EMBL" id="PISP01000001">
    <property type="protein sequence ID" value="PKD44205.1"/>
    <property type="molecule type" value="Genomic_DNA"/>
</dbReference>
<sequence length="183" mass="20334">MSKSTVENNMYGVLAEFRNPKELVDAAKMINQNGYKKFDTFSPFPIHGIDKAMNLPKSKLGWIVISHGLIGLIGSFAMIYFMMVADYPLNISGKTLLNIPAWIPVIFELTVLLSAFGAVFGMFFLNGLPKFNHPLFNSDNFAKVTDDGFFVCIEAADPQFDADKVQSMLKDAGGTNIEEIYDN</sequence>
<comment type="caution">
    <text evidence="2">The sequence shown here is derived from an EMBL/GenBank/DDBJ whole genome shotgun (WGS) entry which is preliminary data.</text>
</comment>
<feature type="transmembrane region" description="Helical" evidence="1">
    <location>
        <begin position="60"/>
        <end position="81"/>
    </location>
</feature>
<dbReference type="PANTHER" id="PTHR40394:SF2">
    <property type="entry name" value="QUINOL:CYTOCHROME C OXIDOREDUCTASE MEMBRANE PROTEIN"/>
    <property type="match status" value="1"/>
</dbReference>
<proteinExistence type="predicted"/>
<dbReference type="InterPro" id="IPR021776">
    <property type="entry name" value="ActD"/>
</dbReference>
<evidence type="ECO:0000313" key="3">
    <source>
        <dbReference type="Proteomes" id="UP000233398"/>
    </source>
</evidence>
<name>A0A2N0VJ29_9BACT</name>
<dbReference type="OrthoDB" id="9792475at2"/>
<evidence type="ECO:0000256" key="1">
    <source>
        <dbReference type="SAM" id="Phobius"/>
    </source>
</evidence>